<proteinExistence type="predicted"/>
<dbReference type="EMBL" id="BK015787">
    <property type="protein sequence ID" value="DAE24867.1"/>
    <property type="molecule type" value="Genomic_DNA"/>
</dbReference>
<organism evidence="1">
    <name type="scientific">Siphoviridae sp. cttJO12</name>
    <dbReference type="NCBI Taxonomy" id="2826492"/>
    <lineage>
        <taxon>Viruses</taxon>
        <taxon>Duplodnaviria</taxon>
        <taxon>Heunggongvirae</taxon>
        <taxon>Uroviricota</taxon>
        <taxon>Caudoviricetes</taxon>
    </lineage>
</organism>
<dbReference type="NCBIfam" id="TIGR01637">
    <property type="entry name" value="phage_arpU"/>
    <property type="match status" value="1"/>
</dbReference>
<accession>A0A8S5R193</accession>
<dbReference type="InterPro" id="IPR006524">
    <property type="entry name" value="ArpU-like"/>
</dbReference>
<reference evidence="1" key="1">
    <citation type="journal article" date="2021" name="Proc. Natl. Acad. Sci. U.S.A.">
        <title>A Catalog of Tens of Thousands of Viruses from Human Metagenomes Reveals Hidden Associations with Chronic Diseases.</title>
        <authorList>
            <person name="Tisza M.J."/>
            <person name="Buck C.B."/>
        </authorList>
    </citation>
    <scope>NUCLEOTIDE SEQUENCE</scope>
    <source>
        <strain evidence="1">CttJO12</strain>
    </source>
</reference>
<protein>
    <submittedName>
        <fullName evidence="1">Transcriptional regulator</fullName>
    </submittedName>
</protein>
<sequence>MKQDEKATIEAATTILEQYKTLKAIAGEKYVSKITPTYSFEPRCYTGVIRNPLEEHMTRQEEALELIDKVDSAINKILDPYLRQVLIERYIKNNISNIAIYMDLGYSSTEFYRLLDRAKLHFAEYYNNGSTLRYRKGKEIVGINDLIDYLGQL</sequence>
<name>A0A8S5R193_9CAUD</name>
<evidence type="ECO:0000313" key="1">
    <source>
        <dbReference type="EMBL" id="DAE24867.1"/>
    </source>
</evidence>